<dbReference type="RefSeq" id="WP_134465161.1">
    <property type="nucleotide sequence ID" value="NZ_JBHMFL010000064.1"/>
</dbReference>
<sequence length="89" mass="9929">MDTVELEPRVLDNHAGVAFWLTHQNGLAECVITIATLEAYFWLAPDATDAQILKTFLNGYGRIRAIAERKLLARSATRLDLNPSDFARA</sequence>
<dbReference type="AlphaFoldDB" id="A0A4Y8MWF2"/>
<dbReference type="InterPro" id="IPR009962">
    <property type="entry name" value="DUF1488"/>
</dbReference>
<name>A0A4Y8MWF2_9BURK</name>
<protein>
    <submittedName>
        <fullName evidence="1">DUF1488 family protein</fullName>
    </submittedName>
</protein>
<dbReference type="Pfam" id="PF07369">
    <property type="entry name" value="DUF1488"/>
    <property type="match status" value="1"/>
</dbReference>
<organism evidence="1 2">
    <name type="scientific">Paraburkholderia dipogonis</name>
    <dbReference type="NCBI Taxonomy" id="1211383"/>
    <lineage>
        <taxon>Bacteria</taxon>
        <taxon>Pseudomonadati</taxon>
        <taxon>Pseudomonadota</taxon>
        <taxon>Betaproteobacteria</taxon>
        <taxon>Burkholderiales</taxon>
        <taxon>Burkholderiaceae</taxon>
        <taxon>Paraburkholderia</taxon>
    </lineage>
</organism>
<reference evidence="1 2" key="1">
    <citation type="submission" date="2019-03" db="EMBL/GenBank/DDBJ databases">
        <title>Complete Genome Sequence of Paraburkholderia dipogonis ICMP 19430T, a Nitrogen-fixing Symbiont of the South African Invasive Legume Dipogon lignosus in New Zealand.</title>
        <authorList>
            <person name="De Meyer S.E."/>
        </authorList>
    </citation>
    <scope>NUCLEOTIDE SEQUENCE [LARGE SCALE GENOMIC DNA]</scope>
    <source>
        <strain evidence="1 2">ICMP 19430</strain>
    </source>
</reference>
<accession>A0A4Y8MWF2</accession>
<evidence type="ECO:0000313" key="1">
    <source>
        <dbReference type="EMBL" id="TFE41880.1"/>
    </source>
</evidence>
<dbReference type="Proteomes" id="UP000297385">
    <property type="component" value="Unassembled WGS sequence"/>
</dbReference>
<evidence type="ECO:0000313" key="2">
    <source>
        <dbReference type="Proteomes" id="UP000297385"/>
    </source>
</evidence>
<dbReference type="GeneID" id="97308531"/>
<comment type="caution">
    <text evidence="1">The sequence shown here is derived from an EMBL/GenBank/DDBJ whole genome shotgun (WGS) entry which is preliminary data.</text>
</comment>
<proteinExistence type="predicted"/>
<gene>
    <name evidence="1" type="ORF">E2553_35155</name>
</gene>
<dbReference type="EMBL" id="SNVI01000002">
    <property type="protein sequence ID" value="TFE41880.1"/>
    <property type="molecule type" value="Genomic_DNA"/>
</dbReference>